<dbReference type="KEGG" id="rher:EHE19_015225"/>
<dbReference type="OrthoDB" id="9897910at2"/>
<proteinExistence type="predicted"/>
<dbReference type="AlphaFoldDB" id="A0A4U7JJH4"/>
<accession>A0A4U7JJH4</accession>
<dbReference type="EMBL" id="CP061336">
    <property type="protein sequence ID" value="QNU66217.1"/>
    <property type="molecule type" value="Genomic_DNA"/>
</dbReference>
<name>A0A4U7JJH4_9FIRM</name>
<organism evidence="1 2">
    <name type="scientific">Ruminiclostridium herbifermentans</name>
    <dbReference type="NCBI Taxonomy" id="2488810"/>
    <lineage>
        <taxon>Bacteria</taxon>
        <taxon>Bacillati</taxon>
        <taxon>Bacillota</taxon>
        <taxon>Clostridia</taxon>
        <taxon>Eubacteriales</taxon>
        <taxon>Oscillospiraceae</taxon>
        <taxon>Ruminiclostridium</taxon>
    </lineage>
</organism>
<sequence>MTNTVLESANAWKSGGWAYIADCSKMVPIGTGEIGELVNMTKAFVDAGCKAFAFIEGDSVLLKIQTKKNTELSKTGVLEGHFAKLEEALEWLQKEVNI</sequence>
<evidence type="ECO:0000313" key="2">
    <source>
        <dbReference type="Proteomes" id="UP000306409"/>
    </source>
</evidence>
<evidence type="ECO:0008006" key="3">
    <source>
        <dbReference type="Google" id="ProtNLM"/>
    </source>
</evidence>
<evidence type="ECO:0000313" key="1">
    <source>
        <dbReference type="EMBL" id="QNU66217.1"/>
    </source>
</evidence>
<dbReference type="Proteomes" id="UP000306409">
    <property type="component" value="Chromosome"/>
</dbReference>
<protein>
    <recommendedName>
        <fullName evidence="3">STAS/SEC14 domain-containing protein</fullName>
    </recommendedName>
</protein>
<gene>
    <name evidence="1" type="ORF">EHE19_015225</name>
</gene>
<dbReference type="RefSeq" id="WP_137696961.1">
    <property type="nucleotide sequence ID" value="NZ_CP061336.1"/>
</dbReference>
<reference evidence="1 2" key="1">
    <citation type="submission" date="2020-09" db="EMBL/GenBank/DDBJ databases">
        <title>Characterization and genome sequencing of Ruminiclostridium sp. nov. MA18.</title>
        <authorList>
            <person name="Rettenmaier R."/>
            <person name="Kowollik M.-L."/>
            <person name="Liebl W."/>
            <person name="Zverlov V."/>
        </authorList>
    </citation>
    <scope>NUCLEOTIDE SEQUENCE [LARGE SCALE GENOMIC DNA]</scope>
    <source>
        <strain evidence="1 2">MA18</strain>
    </source>
</reference>
<keyword evidence="2" id="KW-1185">Reference proteome</keyword>